<keyword evidence="3" id="KW-0378">Hydrolase</keyword>
<protein>
    <submittedName>
        <fullName evidence="3">Alpha/beta-hydrolase</fullName>
    </submittedName>
</protein>
<comment type="caution">
    <text evidence="3">The sequence shown here is derived from an EMBL/GenBank/DDBJ whole genome shotgun (WGS) entry which is preliminary data.</text>
</comment>
<keyword evidence="1" id="KW-1133">Transmembrane helix</keyword>
<name>A0A4Y7SLE6_COPMI</name>
<keyword evidence="1" id="KW-0812">Transmembrane</keyword>
<feature type="transmembrane region" description="Helical" evidence="1">
    <location>
        <begin position="12"/>
        <end position="38"/>
    </location>
</feature>
<accession>A0A4Y7SLE6</accession>
<proteinExistence type="predicted"/>
<dbReference type="OrthoDB" id="446723at2759"/>
<evidence type="ECO:0000256" key="1">
    <source>
        <dbReference type="SAM" id="Phobius"/>
    </source>
</evidence>
<dbReference type="PANTHER" id="PTHR12277">
    <property type="entry name" value="ALPHA/BETA HYDROLASE DOMAIN-CONTAINING PROTEIN"/>
    <property type="match status" value="1"/>
</dbReference>
<keyword evidence="1" id="KW-0472">Membrane</keyword>
<dbReference type="EMBL" id="QPFP01000086">
    <property type="protein sequence ID" value="TEB22713.1"/>
    <property type="molecule type" value="Genomic_DNA"/>
</dbReference>
<dbReference type="Pfam" id="PF07859">
    <property type="entry name" value="Abhydrolase_3"/>
    <property type="match status" value="1"/>
</dbReference>
<organism evidence="3 4">
    <name type="scientific">Coprinellus micaceus</name>
    <name type="common">Glistening ink-cap mushroom</name>
    <name type="synonym">Coprinus micaceus</name>
    <dbReference type="NCBI Taxonomy" id="71717"/>
    <lineage>
        <taxon>Eukaryota</taxon>
        <taxon>Fungi</taxon>
        <taxon>Dikarya</taxon>
        <taxon>Basidiomycota</taxon>
        <taxon>Agaricomycotina</taxon>
        <taxon>Agaricomycetes</taxon>
        <taxon>Agaricomycetidae</taxon>
        <taxon>Agaricales</taxon>
        <taxon>Agaricineae</taxon>
        <taxon>Psathyrellaceae</taxon>
        <taxon>Coprinellus</taxon>
    </lineage>
</organism>
<dbReference type="GO" id="GO:0004622">
    <property type="term" value="F:phosphatidylcholine lysophospholipase activity"/>
    <property type="evidence" value="ECO:0007669"/>
    <property type="project" value="TreeGrafter"/>
</dbReference>
<reference evidence="3 4" key="1">
    <citation type="journal article" date="2019" name="Nat. Ecol. Evol.">
        <title>Megaphylogeny resolves global patterns of mushroom evolution.</title>
        <authorList>
            <person name="Varga T."/>
            <person name="Krizsan K."/>
            <person name="Foldi C."/>
            <person name="Dima B."/>
            <person name="Sanchez-Garcia M."/>
            <person name="Sanchez-Ramirez S."/>
            <person name="Szollosi G.J."/>
            <person name="Szarkandi J.G."/>
            <person name="Papp V."/>
            <person name="Albert L."/>
            <person name="Andreopoulos W."/>
            <person name="Angelini C."/>
            <person name="Antonin V."/>
            <person name="Barry K.W."/>
            <person name="Bougher N.L."/>
            <person name="Buchanan P."/>
            <person name="Buyck B."/>
            <person name="Bense V."/>
            <person name="Catcheside P."/>
            <person name="Chovatia M."/>
            <person name="Cooper J."/>
            <person name="Damon W."/>
            <person name="Desjardin D."/>
            <person name="Finy P."/>
            <person name="Geml J."/>
            <person name="Haridas S."/>
            <person name="Hughes K."/>
            <person name="Justo A."/>
            <person name="Karasinski D."/>
            <person name="Kautmanova I."/>
            <person name="Kiss B."/>
            <person name="Kocsube S."/>
            <person name="Kotiranta H."/>
            <person name="LaButti K.M."/>
            <person name="Lechner B.E."/>
            <person name="Liimatainen K."/>
            <person name="Lipzen A."/>
            <person name="Lukacs Z."/>
            <person name="Mihaltcheva S."/>
            <person name="Morgado L.N."/>
            <person name="Niskanen T."/>
            <person name="Noordeloos M.E."/>
            <person name="Ohm R.A."/>
            <person name="Ortiz-Santana B."/>
            <person name="Ovrebo C."/>
            <person name="Racz N."/>
            <person name="Riley R."/>
            <person name="Savchenko A."/>
            <person name="Shiryaev A."/>
            <person name="Soop K."/>
            <person name="Spirin V."/>
            <person name="Szebenyi C."/>
            <person name="Tomsovsky M."/>
            <person name="Tulloss R.E."/>
            <person name="Uehling J."/>
            <person name="Grigoriev I.V."/>
            <person name="Vagvolgyi C."/>
            <person name="Papp T."/>
            <person name="Martin F.M."/>
            <person name="Miettinen O."/>
            <person name="Hibbett D.S."/>
            <person name="Nagy L.G."/>
        </authorList>
    </citation>
    <scope>NUCLEOTIDE SEQUENCE [LARGE SCALE GENOMIC DNA]</scope>
    <source>
        <strain evidence="3 4">FP101781</strain>
    </source>
</reference>
<gene>
    <name evidence="3" type="ORF">FA13DRAFT_1740614</name>
</gene>
<dbReference type="SUPFAM" id="SSF53474">
    <property type="entry name" value="alpha/beta-Hydrolases"/>
    <property type="match status" value="1"/>
</dbReference>
<dbReference type="GO" id="GO:0052651">
    <property type="term" value="P:monoacylglycerol catabolic process"/>
    <property type="evidence" value="ECO:0007669"/>
    <property type="project" value="TreeGrafter"/>
</dbReference>
<keyword evidence="4" id="KW-1185">Reference proteome</keyword>
<dbReference type="Gene3D" id="3.40.50.1820">
    <property type="entry name" value="alpha/beta hydrolase"/>
    <property type="match status" value="1"/>
</dbReference>
<dbReference type="AlphaFoldDB" id="A0A4Y7SLE6"/>
<dbReference type="InterPro" id="IPR029058">
    <property type="entry name" value="AB_hydrolase_fold"/>
</dbReference>
<dbReference type="GO" id="GO:0047372">
    <property type="term" value="F:monoacylglycerol lipase activity"/>
    <property type="evidence" value="ECO:0007669"/>
    <property type="project" value="TreeGrafter"/>
</dbReference>
<evidence type="ECO:0000313" key="3">
    <source>
        <dbReference type="EMBL" id="TEB22713.1"/>
    </source>
</evidence>
<dbReference type="PANTHER" id="PTHR12277:SF194">
    <property type="entry name" value="FI04476P"/>
    <property type="match status" value="1"/>
</dbReference>
<dbReference type="GO" id="GO:0005789">
    <property type="term" value="C:endoplasmic reticulum membrane"/>
    <property type="evidence" value="ECO:0007669"/>
    <property type="project" value="TreeGrafter"/>
</dbReference>
<feature type="domain" description="Alpha/beta hydrolase fold-3" evidence="2">
    <location>
        <begin position="117"/>
        <end position="233"/>
    </location>
</feature>
<dbReference type="STRING" id="71717.A0A4Y7SLE6"/>
<dbReference type="Proteomes" id="UP000298030">
    <property type="component" value="Unassembled WGS sequence"/>
</dbReference>
<sequence length="381" mass="42141">MPGLLSTLESGFVRFRSCVSIAAVGYAALITLLCFPYFQAHLVYLNAVRLPFSADFTTPEKYGLAPNRTLNFRLTTPDSESIGAWFVLNDQHYQSLPSIPQDLSSLIQPALQSRPTVLFFHGNAATRAFKVRVAIYQALTTRWNANVLAIDYRGFADSTGKPSEAGLTTDARTAWNWLVENGARSEDILIMGHSLGTGVSSQLAAQLGDEGITPRGVILCSPFSSIREVLESYHLFGMVPLMKPLHLLPGATQLVSRVLVHKFDSLKAVKNITASVLIAHAEDDWDIPSSHSDVLFQAYLDPLLPDLNVPDFGPKVLSAEEWNHMAEQRKARQVKRAEIVEHTEVPHFGSLDEFEQGDRTVTLVKTHKGGVQDIVKKKFNM</sequence>
<evidence type="ECO:0000259" key="2">
    <source>
        <dbReference type="Pfam" id="PF07859"/>
    </source>
</evidence>
<evidence type="ECO:0000313" key="4">
    <source>
        <dbReference type="Proteomes" id="UP000298030"/>
    </source>
</evidence>
<dbReference type="GO" id="GO:0006660">
    <property type="term" value="P:phosphatidylserine catabolic process"/>
    <property type="evidence" value="ECO:0007669"/>
    <property type="project" value="TreeGrafter"/>
</dbReference>
<dbReference type="InterPro" id="IPR013094">
    <property type="entry name" value="AB_hydrolase_3"/>
</dbReference>